<keyword evidence="2" id="KW-1185">Reference proteome</keyword>
<protein>
    <recommendedName>
        <fullName evidence="3">Cyclin N-terminal domain-containing protein 1</fullName>
    </recommendedName>
</protein>
<sequence>MAKRSSGHRFRETAGDLLSDALIDLNMRNKENLHSLSQNYTNFKNQRTYECIFLLTKELRLDPLVGYHAMELLQRFMVKHLTDLLTPPTLQAAAADRRYEDAVFDEIKEKFPVFVFACVQLASKLFLFEDIITNKAAVHFLHSAGLSVSKQTLQESEMVILKALDFRLSTPNPLTYIELLLEVLGHNEPSVPVEDLYDLCHHVLQLVSLDRAAVYDSLLKTTTRCNSPSREQREKFVTVTEDCMLLGVGVIAVATFTLSVRKWEQVVAELSHITGISSRSISDFTHVILMHIARPSSPGAPARDPMTHTY</sequence>
<reference evidence="1" key="1">
    <citation type="submission" date="2020-03" db="EMBL/GenBank/DDBJ databases">
        <authorList>
            <person name="Weist P."/>
        </authorList>
    </citation>
    <scope>NUCLEOTIDE SEQUENCE</scope>
</reference>
<dbReference type="SUPFAM" id="SSF47954">
    <property type="entry name" value="Cyclin-like"/>
    <property type="match status" value="1"/>
</dbReference>
<dbReference type="GO" id="GO:0007131">
    <property type="term" value="P:reciprocal meiotic recombination"/>
    <property type="evidence" value="ECO:0007669"/>
    <property type="project" value="TreeGrafter"/>
</dbReference>
<accession>A0A9N7YN60</accession>
<dbReference type="PANTHER" id="PTHR21615">
    <property type="entry name" value="CYCLIN N-TERMINAL DOMAIN-CONTAINING PROTEIN 1"/>
    <property type="match status" value="1"/>
</dbReference>
<dbReference type="EMBL" id="CADEAL010002090">
    <property type="protein sequence ID" value="CAB1437951.1"/>
    <property type="molecule type" value="Genomic_DNA"/>
</dbReference>
<gene>
    <name evidence="1" type="ORF">PLEPLA_LOCUS25930</name>
</gene>
<dbReference type="PANTHER" id="PTHR21615:SF2">
    <property type="entry name" value="CYCLIN N-TERMINAL DOMAIN-CONTAINING PROTEIN 1"/>
    <property type="match status" value="1"/>
</dbReference>
<organism evidence="1 2">
    <name type="scientific">Pleuronectes platessa</name>
    <name type="common">European plaice</name>
    <dbReference type="NCBI Taxonomy" id="8262"/>
    <lineage>
        <taxon>Eukaryota</taxon>
        <taxon>Metazoa</taxon>
        <taxon>Chordata</taxon>
        <taxon>Craniata</taxon>
        <taxon>Vertebrata</taxon>
        <taxon>Euteleostomi</taxon>
        <taxon>Actinopterygii</taxon>
        <taxon>Neopterygii</taxon>
        <taxon>Teleostei</taxon>
        <taxon>Neoteleostei</taxon>
        <taxon>Acanthomorphata</taxon>
        <taxon>Carangaria</taxon>
        <taxon>Pleuronectiformes</taxon>
        <taxon>Pleuronectoidei</taxon>
        <taxon>Pleuronectidae</taxon>
        <taxon>Pleuronectes</taxon>
    </lineage>
</organism>
<dbReference type="Gene3D" id="1.10.472.10">
    <property type="entry name" value="Cyclin-like"/>
    <property type="match status" value="1"/>
</dbReference>
<dbReference type="GO" id="GO:0035861">
    <property type="term" value="C:site of double-strand break"/>
    <property type="evidence" value="ECO:0007669"/>
    <property type="project" value="TreeGrafter"/>
</dbReference>
<dbReference type="InterPro" id="IPR036915">
    <property type="entry name" value="Cyclin-like_sf"/>
</dbReference>
<evidence type="ECO:0000313" key="1">
    <source>
        <dbReference type="EMBL" id="CAB1437951.1"/>
    </source>
</evidence>
<evidence type="ECO:0008006" key="3">
    <source>
        <dbReference type="Google" id="ProtNLM"/>
    </source>
</evidence>
<proteinExistence type="predicted"/>
<name>A0A9N7YN60_PLEPL</name>
<comment type="caution">
    <text evidence="1">The sequence shown here is derived from an EMBL/GenBank/DDBJ whole genome shotgun (WGS) entry which is preliminary data.</text>
</comment>
<evidence type="ECO:0000313" key="2">
    <source>
        <dbReference type="Proteomes" id="UP001153269"/>
    </source>
</evidence>
<dbReference type="Proteomes" id="UP001153269">
    <property type="component" value="Unassembled WGS sequence"/>
</dbReference>
<dbReference type="AlphaFoldDB" id="A0A9N7YN60"/>